<name>A0ABD5BCV0_SERMA</name>
<organism evidence="1 2">
    <name type="scientific">Serratia marcescens</name>
    <dbReference type="NCBI Taxonomy" id="615"/>
    <lineage>
        <taxon>Bacteria</taxon>
        <taxon>Pseudomonadati</taxon>
        <taxon>Pseudomonadota</taxon>
        <taxon>Gammaproteobacteria</taxon>
        <taxon>Enterobacterales</taxon>
        <taxon>Yersiniaceae</taxon>
        <taxon>Serratia</taxon>
    </lineage>
</organism>
<gene>
    <name evidence="1" type="ORF">RF091_02230</name>
</gene>
<proteinExistence type="predicted"/>
<dbReference type="AlphaFoldDB" id="A0ABD5BCV0"/>
<dbReference type="Proteomes" id="UP001234811">
    <property type="component" value="Unassembled WGS sequence"/>
</dbReference>
<evidence type="ECO:0000313" key="1">
    <source>
        <dbReference type="EMBL" id="MDQ9554357.1"/>
    </source>
</evidence>
<protein>
    <submittedName>
        <fullName evidence="1">Uncharacterized protein</fullName>
    </submittedName>
</protein>
<dbReference type="PROSITE" id="PS51257">
    <property type="entry name" value="PROKAR_LIPOPROTEIN"/>
    <property type="match status" value="1"/>
</dbReference>
<reference evidence="1 2" key="1">
    <citation type="submission" date="2023-07" db="EMBL/GenBank/DDBJ databases">
        <title>Pathogens genome sequencing project 196.</title>
        <authorList>
            <person name="Cao X."/>
        </authorList>
    </citation>
    <scope>NUCLEOTIDE SEQUENCE [LARGE SCALE GENOMIC DNA]</scope>
    <source>
        <strain evidence="1 2">SM41</strain>
    </source>
</reference>
<accession>A0ABD5BCV0</accession>
<dbReference type="RefSeq" id="WP_085286486.1">
    <property type="nucleotide sequence ID" value="NZ_CP028946.1"/>
</dbReference>
<evidence type="ECO:0000313" key="2">
    <source>
        <dbReference type="Proteomes" id="UP001234811"/>
    </source>
</evidence>
<sequence length="99" mass="10994">MGELRAGGIAMVLPSSDPHVMIHNSWVGCSVRLIRFIPRLTLITDCLDMNDGKPFMHKQDVWLITDGENSGTTPPKYLMPIDGEDFSCDFQAKKELGVS</sequence>
<dbReference type="EMBL" id="JAVIPQ010000045">
    <property type="protein sequence ID" value="MDQ9554357.1"/>
    <property type="molecule type" value="Genomic_DNA"/>
</dbReference>
<comment type="caution">
    <text evidence="1">The sequence shown here is derived from an EMBL/GenBank/DDBJ whole genome shotgun (WGS) entry which is preliminary data.</text>
</comment>